<evidence type="ECO:0000313" key="9">
    <source>
        <dbReference type="EMBL" id="OGG58485.1"/>
    </source>
</evidence>
<dbReference type="Proteomes" id="UP000176377">
    <property type="component" value="Unassembled WGS sequence"/>
</dbReference>
<feature type="domain" description="RecJ OB" evidence="8">
    <location>
        <begin position="450"/>
        <end position="559"/>
    </location>
</feature>
<dbReference type="InterPro" id="IPR038763">
    <property type="entry name" value="DHH_sf"/>
</dbReference>
<evidence type="ECO:0000256" key="1">
    <source>
        <dbReference type="ARBA" id="ARBA00005915"/>
    </source>
</evidence>
<organism evidence="9 10">
    <name type="scientific">Candidatus Kaiserbacteria bacterium RIFCSPHIGHO2_01_FULL_56_24</name>
    <dbReference type="NCBI Taxonomy" id="1798487"/>
    <lineage>
        <taxon>Bacteria</taxon>
        <taxon>Candidatus Kaiseribacteriota</taxon>
    </lineage>
</organism>
<evidence type="ECO:0000259" key="8">
    <source>
        <dbReference type="Pfam" id="PF17768"/>
    </source>
</evidence>
<dbReference type="EMBL" id="MFLA01000032">
    <property type="protein sequence ID" value="OGG58485.1"/>
    <property type="molecule type" value="Genomic_DNA"/>
</dbReference>
<evidence type="ECO:0000313" key="10">
    <source>
        <dbReference type="Proteomes" id="UP000176377"/>
    </source>
</evidence>
<dbReference type="Gene3D" id="3.90.1640.30">
    <property type="match status" value="1"/>
</dbReference>
<accession>A0A1F6DAR3</accession>
<dbReference type="Pfam" id="PF17768">
    <property type="entry name" value="RecJ_OB"/>
    <property type="match status" value="1"/>
</dbReference>
<reference evidence="9 10" key="1">
    <citation type="journal article" date="2016" name="Nat. Commun.">
        <title>Thousands of microbial genomes shed light on interconnected biogeochemical processes in an aquifer system.</title>
        <authorList>
            <person name="Anantharaman K."/>
            <person name="Brown C.T."/>
            <person name="Hug L.A."/>
            <person name="Sharon I."/>
            <person name="Castelle C.J."/>
            <person name="Probst A.J."/>
            <person name="Thomas B.C."/>
            <person name="Singh A."/>
            <person name="Wilkins M.J."/>
            <person name="Karaoz U."/>
            <person name="Brodie E.L."/>
            <person name="Williams K.H."/>
            <person name="Hubbard S.S."/>
            <person name="Banfield J.F."/>
        </authorList>
    </citation>
    <scope>NUCLEOTIDE SEQUENCE [LARGE SCALE GENOMIC DNA]</scope>
</reference>
<gene>
    <name evidence="9" type="ORF">A2765_02010</name>
</gene>
<evidence type="ECO:0000256" key="3">
    <source>
        <dbReference type="ARBA" id="ARBA00022722"/>
    </source>
</evidence>
<dbReference type="InterPro" id="IPR051673">
    <property type="entry name" value="SSDNA_exonuclease_RecJ"/>
</dbReference>
<feature type="domain" description="DHHA1" evidence="7">
    <location>
        <begin position="343"/>
        <end position="433"/>
    </location>
</feature>
<comment type="caution">
    <text evidence="9">The sequence shown here is derived from an EMBL/GenBank/DDBJ whole genome shotgun (WGS) entry which is preliminary data.</text>
</comment>
<dbReference type="PANTHER" id="PTHR30255:SF2">
    <property type="entry name" value="SINGLE-STRANDED-DNA-SPECIFIC EXONUCLEASE RECJ"/>
    <property type="match status" value="1"/>
</dbReference>
<dbReference type="InterPro" id="IPR003156">
    <property type="entry name" value="DHHA1_dom"/>
</dbReference>
<dbReference type="GO" id="GO:0008409">
    <property type="term" value="F:5'-3' exonuclease activity"/>
    <property type="evidence" value="ECO:0007669"/>
    <property type="project" value="InterPro"/>
</dbReference>
<dbReference type="GO" id="GO:0006310">
    <property type="term" value="P:DNA recombination"/>
    <property type="evidence" value="ECO:0007669"/>
    <property type="project" value="InterPro"/>
</dbReference>
<sequence length="565" mass="61601">MNGEGTPVSDFVAGLLARRGIIDADEIARFLHPDFARDTHDPFLMKDMGRAVARILAAIANNERIAVYGDFDCDGIPGASVLFDTFAKIGYEKTEVYIPHRDREGYGFHIPAVDELAKRSVGLIITVDVGGAAIDTVKYAKGLGIDTIVTDHHEITGPLPDAAAIINPKLGEYPFRDLCGAATAWKLASALLIEGKRRGIPSFTAIPDGWEKWLLDLVAIATVADLVPLIGENRALAHFGLTVLRKSPRLGIRALCNSTRLRQANLTEDDIAFSFAPRINAASRMDEPELALRLLTTHDADEAEQLAAKLESLNRKRRGVVAAIVREARSRIKARFKEGDRAVVMGDTQWKPSLMGLAANSIMEERGGIVCLWGRDANGRLKGSCRSDGTVSLVELFTHARASLEEFGGHHASGGFSVSHEAVHTLPEALARAAEHLSSDAVPKEVAEPDGELMLSEVSIPLFRDLSRLAPFGMGNPKPVFRVRKARITFARQFGKEMNHTEVTLVCSESGVTCRAFQFFRTPMDFTLAPSPGTFADVLATVERDAFRGPDRLVLRIADIVLPRV</sequence>
<evidence type="ECO:0000256" key="5">
    <source>
        <dbReference type="ARBA" id="ARBA00022839"/>
    </source>
</evidence>
<evidence type="ECO:0000259" key="6">
    <source>
        <dbReference type="Pfam" id="PF01368"/>
    </source>
</evidence>
<evidence type="ECO:0000259" key="7">
    <source>
        <dbReference type="Pfam" id="PF02272"/>
    </source>
</evidence>
<name>A0A1F6DAR3_9BACT</name>
<keyword evidence="4" id="KW-0378">Hydrolase</keyword>
<dbReference type="InterPro" id="IPR001667">
    <property type="entry name" value="DDH_dom"/>
</dbReference>
<dbReference type="InterPro" id="IPR004610">
    <property type="entry name" value="RecJ"/>
</dbReference>
<keyword evidence="3" id="KW-0540">Nuclease</keyword>
<dbReference type="InterPro" id="IPR041122">
    <property type="entry name" value="RecJ_OB"/>
</dbReference>
<evidence type="ECO:0000256" key="4">
    <source>
        <dbReference type="ARBA" id="ARBA00022801"/>
    </source>
</evidence>
<dbReference type="Gene3D" id="2.40.50.460">
    <property type="match status" value="1"/>
</dbReference>
<dbReference type="SUPFAM" id="SSF64182">
    <property type="entry name" value="DHH phosphoesterases"/>
    <property type="match status" value="1"/>
</dbReference>
<dbReference type="GO" id="GO:0003676">
    <property type="term" value="F:nucleic acid binding"/>
    <property type="evidence" value="ECO:0007669"/>
    <property type="project" value="InterPro"/>
</dbReference>
<keyword evidence="5 9" id="KW-0269">Exonuclease</keyword>
<dbReference type="PANTHER" id="PTHR30255">
    <property type="entry name" value="SINGLE-STRANDED-DNA-SPECIFIC EXONUCLEASE RECJ"/>
    <property type="match status" value="1"/>
</dbReference>
<evidence type="ECO:0000256" key="2">
    <source>
        <dbReference type="ARBA" id="ARBA00019841"/>
    </source>
</evidence>
<dbReference type="Pfam" id="PF02272">
    <property type="entry name" value="DHHA1"/>
    <property type="match status" value="1"/>
</dbReference>
<dbReference type="AlphaFoldDB" id="A0A1F6DAR3"/>
<proteinExistence type="inferred from homology"/>
<dbReference type="NCBIfam" id="TIGR00644">
    <property type="entry name" value="recJ"/>
    <property type="match status" value="1"/>
</dbReference>
<dbReference type="GO" id="GO:0006281">
    <property type="term" value="P:DNA repair"/>
    <property type="evidence" value="ECO:0007669"/>
    <property type="project" value="InterPro"/>
</dbReference>
<feature type="domain" description="DDH" evidence="6">
    <location>
        <begin position="64"/>
        <end position="222"/>
    </location>
</feature>
<comment type="similarity">
    <text evidence="1">Belongs to the RecJ family.</text>
</comment>
<protein>
    <recommendedName>
        <fullName evidence="2">Single-stranded-DNA-specific exonuclease RecJ</fullName>
    </recommendedName>
</protein>
<dbReference type="Pfam" id="PF01368">
    <property type="entry name" value="DHH"/>
    <property type="match status" value="1"/>
</dbReference>